<dbReference type="EMBL" id="VLTM01000094">
    <property type="protein sequence ID" value="KAA0154186.1"/>
    <property type="molecule type" value="Genomic_DNA"/>
</dbReference>
<feature type="compositionally biased region" description="Low complexity" evidence="1">
    <location>
        <begin position="3459"/>
        <end position="3481"/>
    </location>
</feature>
<dbReference type="InterPro" id="IPR015894">
    <property type="entry name" value="Guanylate-bd_N"/>
</dbReference>
<gene>
    <name evidence="3" type="ORF">FNF31_06323</name>
</gene>
<feature type="compositionally biased region" description="Acidic residues" evidence="1">
    <location>
        <begin position="6002"/>
        <end position="6018"/>
    </location>
</feature>
<dbReference type="Proteomes" id="UP000325113">
    <property type="component" value="Unassembled WGS sequence"/>
</dbReference>
<feature type="domain" description="Guanylate-binding protein N-terminal" evidence="2">
    <location>
        <begin position="4982"/>
        <end position="5089"/>
    </location>
</feature>
<feature type="region of interest" description="Disordered" evidence="1">
    <location>
        <begin position="4911"/>
        <end position="4949"/>
    </location>
</feature>
<dbReference type="Gene3D" id="3.80.10.10">
    <property type="entry name" value="Ribonuclease Inhibitor"/>
    <property type="match status" value="2"/>
</dbReference>
<dbReference type="InterPro" id="IPR018247">
    <property type="entry name" value="EF_Hand_1_Ca_BS"/>
</dbReference>
<feature type="region of interest" description="Disordered" evidence="1">
    <location>
        <begin position="4065"/>
        <end position="4098"/>
    </location>
</feature>
<feature type="compositionally biased region" description="Low complexity" evidence="1">
    <location>
        <begin position="2675"/>
        <end position="2692"/>
    </location>
</feature>
<feature type="compositionally biased region" description="Polar residues" evidence="1">
    <location>
        <begin position="3250"/>
        <end position="3265"/>
    </location>
</feature>
<feature type="region of interest" description="Disordered" evidence="1">
    <location>
        <begin position="3213"/>
        <end position="3284"/>
    </location>
</feature>
<evidence type="ECO:0000259" key="2">
    <source>
        <dbReference type="Pfam" id="PF02263"/>
    </source>
</evidence>
<feature type="region of interest" description="Disordered" evidence="1">
    <location>
        <begin position="7276"/>
        <end position="7334"/>
    </location>
</feature>
<feature type="region of interest" description="Disordered" evidence="1">
    <location>
        <begin position="4787"/>
        <end position="4815"/>
    </location>
</feature>
<feature type="compositionally biased region" description="Low complexity" evidence="1">
    <location>
        <begin position="6019"/>
        <end position="6035"/>
    </location>
</feature>
<feature type="region of interest" description="Disordered" evidence="1">
    <location>
        <begin position="3799"/>
        <end position="3840"/>
    </location>
</feature>
<dbReference type="InterPro" id="IPR027417">
    <property type="entry name" value="P-loop_NTPase"/>
</dbReference>
<feature type="region of interest" description="Disordered" evidence="1">
    <location>
        <begin position="964"/>
        <end position="995"/>
    </location>
</feature>
<evidence type="ECO:0000313" key="4">
    <source>
        <dbReference type="Proteomes" id="UP000325113"/>
    </source>
</evidence>
<proteinExistence type="predicted"/>
<feature type="compositionally biased region" description="Polar residues" evidence="1">
    <location>
        <begin position="2705"/>
        <end position="2719"/>
    </location>
</feature>
<feature type="domain" description="Guanylate-binding protein N-terminal" evidence="2">
    <location>
        <begin position="6403"/>
        <end position="6510"/>
    </location>
</feature>
<feature type="region of interest" description="Disordered" evidence="1">
    <location>
        <begin position="4381"/>
        <end position="4407"/>
    </location>
</feature>
<organism evidence="3 4">
    <name type="scientific">Cafeteria roenbergensis</name>
    <name type="common">Marine flagellate</name>
    <dbReference type="NCBI Taxonomy" id="33653"/>
    <lineage>
        <taxon>Eukaryota</taxon>
        <taxon>Sar</taxon>
        <taxon>Stramenopiles</taxon>
        <taxon>Bigyra</taxon>
        <taxon>Opalozoa</taxon>
        <taxon>Bicosoecida</taxon>
        <taxon>Cafeteriaceae</taxon>
        <taxon>Cafeteria</taxon>
    </lineage>
</organism>
<dbReference type="PROSITE" id="PS00018">
    <property type="entry name" value="EF_HAND_1"/>
    <property type="match status" value="1"/>
</dbReference>
<reference evidence="3 4" key="1">
    <citation type="submission" date="2019-07" db="EMBL/GenBank/DDBJ databases">
        <title>Genomes of Cafeteria roenbergensis.</title>
        <authorList>
            <person name="Fischer M.G."/>
            <person name="Hackl T."/>
            <person name="Roman M."/>
        </authorList>
    </citation>
    <scope>NUCLEOTIDE SEQUENCE [LARGE SCALE GENOMIC DNA]</scope>
    <source>
        <strain evidence="3 4">Cflag</strain>
    </source>
</reference>
<dbReference type="PANTHER" id="PTHR10751">
    <property type="entry name" value="GUANYLATE BINDING PROTEIN"/>
    <property type="match status" value="1"/>
</dbReference>
<dbReference type="Gene3D" id="3.40.50.300">
    <property type="entry name" value="P-loop containing nucleotide triphosphate hydrolases"/>
    <property type="match status" value="2"/>
</dbReference>
<comment type="caution">
    <text evidence="3">The sequence shown here is derived from an EMBL/GenBank/DDBJ whole genome shotgun (WGS) entry which is preliminary data.</text>
</comment>
<evidence type="ECO:0000313" key="3">
    <source>
        <dbReference type="EMBL" id="KAA0154186.1"/>
    </source>
</evidence>
<dbReference type="Pfam" id="PF02263">
    <property type="entry name" value="GBP"/>
    <property type="match status" value="2"/>
</dbReference>
<dbReference type="InterPro" id="IPR032675">
    <property type="entry name" value="LRR_dom_sf"/>
</dbReference>
<name>A0A5A8CM68_CAFRO</name>
<feature type="region of interest" description="Disordered" evidence="1">
    <location>
        <begin position="3508"/>
        <end position="3533"/>
    </location>
</feature>
<feature type="compositionally biased region" description="Pro residues" evidence="1">
    <location>
        <begin position="6036"/>
        <end position="6051"/>
    </location>
</feature>
<accession>A0A5A8CM68</accession>
<feature type="region of interest" description="Disordered" evidence="1">
    <location>
        <begin position="602"/>
        <end position="629"/>
    </location>
</feature>
<feature type="compositionally biased region" description="Low complexity" evidence="1">
    <location>
        <begin position="7301"/>
        <end position="7316"/>
    </location>
</feature>
<feature type="compositionally biased region" description="Basic and acidic residues" evidence="1">
    <location>
        <begin position="4787"/>
        <end position="4799"/>
    </location>
</feature>
<feature type="compositionally biased region" description="Acidic residues" evidence="1">
    <location>
        <begin position="7284"/>
        <end position="7300"/>
    </location>
</feature>
<dbReference type="SUPFAM" id="SSF52047">
    <property type="entry name" value="RNI-like"/>
    <property type="match status" value="2"/>
</dbReference>
<feature type="compositionally biased region" description="Acidic residues" evidence="1">
    <location>
        <begin position="615"/>
        <end position="629"/>
    </location>
</feature>
<feature type="region of interest" description="Disordered" evidence="1">
    <location>
        <begin position="1"/>
        <end position="25"/>
    </location>
</feature>
<feature type="region of interest" description="Disordered" evidence="1">
    <location>
        <begin position="2675"/>
        <end position="2719"/>
    </location>
</feature>
<feature type="compositionally biased region" description="Low complexity" evidence="1">
    <location>
        <begin position="1446"/>
        <end position="1517"/>
    </location>
</feature>
<feature type="region of interest" description="Disordered" evidence="1">
    <location>
        <begin position="3337"/>
        <end position="3367"/>
    </location>
</feature>
<feature type="region of interest" description="Disordered" evidence="1">
    <location>
        <begin position="3459"/>
        <end position="3488"/>
    </location>
</feature>
<dbReference type="GO" id="GO:0005525">
    <property type="term" value="F:GTP binding"/>
    <property type="evidence" value="ECO:0007669"/>
    <property type="project" value="InterPro"/>
</dbReference>
<feature type="compositionally biased region" description="Gly residues" evidence="1">
    <location>
        <begin position="4800"/>
        <end position="4813"/>
    </location>
</feature>
<dbReference type="GO" id="GO:0003924">
    <property type="term" value="F:GTPase activity"/>
    <property type="evidence" value="ECO:0007669"/>
    <property type="project" value="InterPro"/>
</dbReference>
<dbReference type="SUPFAM" id="SSF52540">
    <property type="entry name" value="P-loop containing nucleoside triphosphate hydrolases"/>
    <property type="match status" value="2"/>
</dbReference>
<feature type="region of interest" description="Disordered" evidence="1">
    <location>
        <begin position="5993"/>
        <end position="6052"/>
    </location>
</feature>
<protein>
    <recommendedName>
        <fullName evidence="2">Guanylate-binding protein N-terminal domain-containing protein</fullName>
    </recommendedName>
</protein>
<feature type="region of interest" description="Disordered" evidence="1">
    <location>
        <begin position="820"/>
        <end position="849"/>
    </location>
</feature>
<feature type="region of interest" description="Disordered" evidence="1">
    <location>
        <begin position="1039"/>
        <end position="1069"/>
    </location>
</feature>
<evidence type="ECO:0000256" key="1">
    <source>
        <dbReference type="SAM" id="MobiDB-lite"/>
    </source>
</evidence>
<sequence length="7803" mass="798079">MLSARQPSGFSDVDDSAARNPRASSDSMCDLFEKLEAAKSAGPDGDPDLADQAGHSLLSALESSGWDALALNPESGVFEEETPVSVTSLPESTASLDVEGLSCPLDLQSTEWSGLRELIIDAARTARCSLQTAARAAVWAHAHGSSSQTPSALSQSNLLDVVGRCLLERKARLKVVLSVLLMHQDGPHESAVRMLSEEARGAEFATIEAAAHAAAIRLCANKQVVSSAVLALRRSHAVSLPLVSRDEMEATAALWPEEQREQRRTLQGALELLWARQLIEEQQLLLAIVAAGSNAIAACSVSDDVFVRTAWAGAASGCHHEVLEATASFCDFLTLSMEGPISTAAQREAFEAKFRPPASQLGLLLAARDGAFAAGALASFPFRIASALVALLQPRRIAAVPDVLTVVERLSGDGALLPTLDALGEEGGSDAAGPDLDSPGGALLSSLLTLPPIVASLLPGSPSLRPEAARLGQACSDALLGLVESMDGMLRAQEASGSGWSSSPTDESCTLILPAALAATSVLAAQAVRSAMAGSSARLGSIDASWKAQVDRMRVFVAHAIRGHAAATATAAAAAAATPDPAGAPSPLEASLRRLLAASSHVRTGSEQIAPDGASDSESDADDDVDDAELAEEEGWAARRPGTDPFVMVHSAVSTWEAQALPRLLVGLGEETDGDAALDPTALLRVQAVEQSAAEAAQADSALPTRTPETTPGADACSAAALAIVTVSEAVMPRGGEAAEASSAMRDAVGIEDLSSLAGTEVLDPGMPASTWSAAHLTGLLAEAALGSRGSGIASEATWATARIDAAARTYHASRSVVGAGSGGGSMDAVGGAQGGSSPSDEDRATAASGTGAVLSAARAAYPGQPLVLPRLLAAIAADGPASARGVFELLRCAPSLVVAVRTRWLGAWSRAHTDSSADRVTTRALWLPAQGVFAPPGSRVLVQEEASRFVAAAERRARAALFGWEADGRGPQAGGSDEDDEPGERKEGHVAALAGGRSLAAAAARRRALQREAARRQAADVAAEAKLAKEAARLRGGGAAAKRAAFDEPDEPESSCSDSDSAEGDEVAADSLDHPAVVRFAGGAEPSGEGTGPDEVVVVSVSFHNASLWPVLLGRLASASLAATGSGGAAALGSRRASECLAIANLLGAVMRHRPRLLHAIARHVAAQRGGLRAVVGGELGEAIAEARAAERRAGASRLAALRSTSLVAEWITRHVTNLTTAASAVAASLGARGAEASASATAAMNAESATAMRLAAYWAQASAPLGSSLATATLGSIQNDFAADHPRLASDCAAAATKLQQLAAAGFACLAALARTGHREVVTALSALSPVPMRGVTGRSASTTSWTGAGFSPSVSAAAGATDAASFTPAFPALDAAEAVLASVEGSAGTLPVTLAAARLTSALVAAVLRGRAQIDTAAAYAALAAAAVATAPKTGRDADADADAATTSASSSSARARAGAAAAAAAGPLPAQGRAPRAAGDASSSGGRRQASPSHSSASSARRGTSRAALAAHDTAADDRLEVPALPTSAVARALGRLGLRGVSAGSAAAMTSLLDADGSGSISRDEIAGLAAGDGVLAVLASSAASAHMSRSHRSAAVAAATASGRSRWRSFEAGASAAIASLNGDVDAAAAVAAQLGAALRSLAGRPPEVDRAERALLRRAAAFATRVFCAHAHAAYASPSTRHTLAARCLRTLGLLLRDRSGAAAMARAQADAALLGRPAPTADPSVRDDLVRWMVSSEAFVGALVGVATLIPASAMRTAPHRREALTVEAAAALGGSSSSSAKRPRNGGGAAAAVPDDAVFKLAAAVKPFVEPDKSAALAAAAGALAAQASECAAMRTERWLECDMDRIGAAAQAAGSLAAERSLALATRRALRILSTVLTARPFSASPLLRDEAHSSRHDVGDVSSRSKVAALLSVTEDPEFCRGGRRPAGLVSSIAASLGITLSPVAASAHSLAAGAPPVTGAGGGVCGRDVAAAGAASGGSGAASAVAALEDVAAGLRWESGAKARILARLIPVPSLTEADAAAAAAAAASSAVAALPGRSGAAAGGIIAAAAAEATSGSDVTSAAAAASLGVSGSAEDSGLTVSALVAVSQLLGFRARALRQGREDSVAAAAARLLAVHVRVVAAAEQERAEGVSAIRRAQLDIVREAQEAGAPVLAPAGPASGGLSSEEAAAAALMMVARSSKAAASRAADAAASSAVGHAPGRPSATPEAVRRLLEAAARRALARGDLSAASAAIRYRPGALADAVSARSGSVISQLSGWAVRLRQLLFLPAPMRSIVRAQPPSSPYVLALTRAAGPFQAAMLALPHGAFEPAPQDGLLSVSEDMGSVHLAIQDLVRCGASGVAGLSAFLLNTTSPFAAGGQGGARDGGGAADVEDADFLGKRAGRTVRFADGPGQADDAPVLPSREAAGATAAAAAPSPGSTVASYMAASGVGVASALHSTAGTVLRWRADDASTDRAVVSAEDAAKATNGTCPTPLGARADGFSPAAVAAWCYRTACRGLAMRLVALELVASPKAGGLPTELRLEFFDPGAADPDAALSSDGLPALRRAPDQGILQPGSRLQQIDAQERCRRHDRVAASVGGPFPSRVLAARALHAAARSLRQHGEGLGPATEASDIGRLCFLADGLGALDAGTASDMAEAVEEERSAWEAEDEAPDAPLLGAFGATTPAAGAADTATTEHVRPGRSRRSIATTPSASDAEGASSQLRCHLPPWLWLCRTAPVLSSSADLDDELREAASNAGVSLAAFLRPVDSGSAGAAGADGSGGYAPGAVSGAADSPVRAALERATALVGSGGAGAGSLVPAGVSPWSLAAVAAEQAGAAARGQVAGGIAADVDSRATMYGESFVIGVRDLAAHLGLAEEWEATRRLRALSYATDVADANAYAAVARGVLCTPREERGALLQQPDVLPSEAKLASSSLRRRYASAAAAPDGSRAASSRVRAGLRLLWTAAAWNCAASVLDAQIAQLRAWSALSSAALATASVAGALDRHAYLPATPAAPPAHVGVICLSKRLATGRVDDVSSARATLALAEATVSMVHAGLRQHELARRLGSRGAALTQEMMVHQLVNVVHAASLLAERCSEASAPGHELRAKLGPAGTVAASASASGDLALSELCTMVLRSALLAAGMLVGAVSASLTAAADASSNMGVRGGKPVPFTPAATAAAAAAASSASAPPPLQLADWVRHFDLSEADRRTAPTASRLPGQTGATADGHDRSLHGASRAGRGVSFASESQLPRTRSGSVHRTGSWAGHRRSGSAGSGTTAEWEAGQLSDAAVTDITRAVAVRLLPLAAHALRVALDAAARTAIPEPLLRWSRDHASDPDVAGTAAEKGAAGGRRGKPAPAPPSALLVGITAPTTQTERELLDIALSVTTRLCNGRWMNAGSAIEILSTLAIIPATVACAKGLSEQLVAYHRAFAAWWAGQVRDSGLAADSARSGMGRRAASGSTSASSFGASGGWADDGAEQSGEATHAGELLRAFARHGVRMERPAGSAARRSGSRGLGRWESGMDPLTPQEQRELAAHVREAIDEQREEALAVLRQEVCRPDATSQEWAGGAASTLHGCLTFLCAVAAADSPFAPPLLIAAGVPALVNENPLFGFMEATILKRRADAAAGEPARPPALDRVVVPPSTFAVRWRGVGWGLGPALHRGHTLSPNGSRSDAHWAWTRAIELAAVLTRRTLHFATAIAKAARGRAAIVAKARAAAAATGRNPDVAAALAAARLAEDAKRSHGLQGPAAAALAAAERLATSAPVVAAVARLAPRTVFVRAAADMVRTSTDNGEGAATGQPVSAAAGGGGGGSTAASPASLQQVASEPEDEAAAEAVLSLGAVTTKEAFALARTASNTDAHSAALEFVGATLSEAAAGVSSSSDHGPASGLSGESAAGAPAAEHFAHLSFAKGSLGAGSSDQSLLPGVPVSGWNSRGSARWQAGAAPAPLGAHDADAAEAAAAALVEAGSTSGLAAMLASTRSAAQMASLGAAGLGQDFGHGALSGLGGGSSSSHATGIAGVPSGFDRAFSASRGPAAADELKQEALRRGGQDFSLRVSGSKLPQSGGAAASYAARPSGGAGNAATSPSSAAAASAADASALAQSRALGRRRHRRQAARTETGREWWVLVAEGALRQAVIMASEFVEAHEHTLATSLVSGAHTVASVEEATAAAGLLAVMFQPGVRESWCARELEAATARSARQAREGRDLGGSSLTTAPARLAAALSIGVRNIATMLGDGSGGVLGMRLVADSNDDDGTVMPASPLGITGRGQGFAPAGGATVSGRQQQHSLTTRRGGSSGQSAWALPGSGLARRRRLRREAGFGVFPATATECLLDAEQAMMALLERSALHRPGSSSIREDMAKFLSPAGASRIGTGAERDRTDSASTDDGSPEATQADAFDAAVEDALSASRERGVSVARRASGSSSVDSLSLANMPSGFFDLLAASTAGLRAARVTLVVKPFVDTRPVGPADIANHLCAVLRGQASASGMPADATDPGAAAARAAARSAACRGVSHGSGAPHAWAGVHRNAASFMVLADGQLPGKLFRAVSPPPSSEERLFVRQHFERLAQEAAQSRLLADAASQGAARSRANEEVPLSPSAVVQREAELDWLLSQAPQTRADESEVLFTAPSSAKQVHSGDAGDWLAADPGVGHILASLRITLCVARVLGMTGAGEAASGGEQAGPAAADGVSVVSNGRDTLRRAPTEAAAWVSTETVEAGQRASVRRAIRSGVALLTRAVDFNARKETMTCRSARALAGALREVVGDSFKRWHDQRQDGERGGSRGGRGGGTVGGGTATWDAHRSISGSALGGGTHRSTLLAAASTLEGTQSSSSQLSAEGLGALTVEFAMAAAGCPGDAADPHAQSVMACVRYCHEALAYAQSKGAQIRREAARRGLPDPAAVKGGAAKPLPLRANTSSSPVPPHGTRTALPESTEPMAAAAGAAPPDAWLAVVSLVKLDEATGRLKVGEEGLRAIAALPPDAKVVVLAILGKLHAGKSTTMNAAARAAMGEPLPADLSTLVTPFKVTGKAARTTHGIDMVVLRLPEASETGITHVILLDVEGLERDNEDQQHGNLLAVAADALSTTLGFQMPSTLAPAEVNAFLAPIVAARSGLRGDRGHDAEPDKDLLLLSRGKPYQDYPKAENLTRNGGAPIGVAGMYRRVEACFLAPTRFAPEAASEALQAACASALHLALDRTAPAIDKDALSARLSSLASVFDGTMEVADFGKTLVKNLVTSVVTAKLVWQDPVDTEIPIDRRFAVLKGLDSYCDAPPRTEERSTAIDAWRTAQALVASDPSMMLHPKLLSEDELLKLTTPEGATLARIQDTRKECADLLACGGEASNKVFFMRVWHDNLLAALRRGDATVAGTSAWCGRKAVVGTPATVQECMVRDPRSFIAADPKVCKPAEALLDPALALAAVAGATSGDAAAGAALPTALGDIDKLVLANMLRSQALDAVISTCRPDAILTVASNVSKYWKHYYGHMLPEELGSAPPFKMWVDSDRSGTWASCLRVAAARMLNCQPDRSPGLFPWARDLDVQTLVADGLVGGSETDAALAEAGVRMPCEDPATRNLATALCALRNLGMNADAEPSVGGEVRPHDVMPLSLLAAATRGKDAVSLLQVILGCNPLSERMARTVVLQARPDVGADDKCGAWERSTLARGLICAEVSPRTPATEPGLRSNALNAGAHLGHALAAKGECVLDFETLGMPPRADPSKPKATGPTKADVSDAALTARIIRNSLATQRDSCGLLPATVAAVHGHAETTRRLLDWKPDLRDLEPVAWADRDAIDVATLAAASPDELIAAKASLRRVDWAAPLFDMPGPGERKAHLLLHVEAKAEAPDDVVAALMRILPQHVLTLPGPSGETAIELALRDEEFAPKLVGRLLARGVQFETRAQAEMAERISAIPDAACAAVDRFRPAASRGGLTELHYLCRSGLGEPIARLCAAAPQRAALATRDGRMPAQLWQPPRATAGAAPAGDDEAGEDDSPADDDPPCEAAPSTEHAPAAGEPASAPPATRPRPGAPRLPPACLNPATALVAALEHACATNPDSMTTAFAEDAEQHARCLKGLEQLVASPRLAGFVEAARMDMEHAWDGRSAEQRDFLRRCLGPTFAGGHAIGSSDGRMARQQLWRELLHPTSRRLDETDGLPLTPMAAEALVRSEWRAQLQPPLADTALSAWAPEDGLAMELTPVAVEILSTAAKQANWTRDTMASMPPRLLSARKLTLLGAVDAAMLPGLARALPGVTHLRYHGATSDGILRLAEALADWRCVEVLELQGAKYDVAAMEAFGPALRELPRLRALRIGGNDPEDSSPTTKLIDCLGGLSSLQQLNLAGRRISNRGAKTPGGGARRDGAASLAGAVRLAVVSLVKLDEATGRLKVGEEGLRAIAALPPDAKVVVLAILGKLHAGKSTTMNAAARVAMGEPLPADLSTLVTPFKVTGKASRTTHGIDMVVLRLPEASETGITHVILLDVEGLERDNEDQQHGNLLAVAADALSTTLGFQMPSTLAPAEVKFFLAPIVDARSGLRGDRGHDAEPDKDLLLLSRGKPYQDYPKAENLTRDGGAPIGVAGMYRRVEACFLAPTGFAPEAASEALQAACASALRLALDRTAPAIDKDALSARLSSLASVFDGTMEVADFGKTLVKNLVTSVVTAKLVWQDPVDTEIPIDERFAVPKGLDSYCDAPPRTEERSTAIDAWRTAQALVASDPSLMLHPKLLSEDEILKLTTPEGATLARIQDTRKECADLLACSGEASNKVFFMRVWHDNLLAALRRGDATVAGTSAWCAALPTALGDIDKLVLANMLRSQALDAVISTCRPDAILTVASNVSKYWKHYYGHMLPEELGSAPPFKMWVDSDRSGTWASCLRVAAARMLNCQPDRSPGLFPWARDLDVQTLVADGLVGGSETDAALAEAGVRMPCEDPATRNLATALCALRNLGMNADAEPSVGGEVRPHDVMPLSLLAAATRGKDAVSLLQVILGCNPLSERMARTVVLQARPEVGDDDKCGAWERSTLARGFICAEVPPRTPATKPGLRSNALNAGAHLGHALAAKGEPVAWADRDAIDVATLAAASPDELIAAKASLRRVDWAAPLFDMPGPGERKAHLLLHVEAKAEASDDVVAALMRILPQHVLTLPGPSGETAIELALRDEELATNLVGLLLARGVQFETRAQAEMAERISAIPDAACAAVDRFRPAASRGGLTELHYLCRSGLGEPIARLCAAAPQRAALATRDGRMPAQLWQLPRATAGAAPAGDDEAGEDYSPADDDPPCEAAPSTEHAPAAGEPAPAPPATRPRPGASRLPPACLNPATALVAALEHACATNPDSMTTAFAEDAEQHARCLKGLEQLVASPRLAGFVEAARMDMEHAWDGRSAEQRDFLRRCLGPTFAGGHAIGSSEGRMARQQLWRELLHPTSRRLDETDGLPLTPMAAEALVRSEWRAQLQPPLADTALSAWAPEDGLAMELTPVAVEILSTAAKQANWTRDTMASMPPRLLSARKLTLLGAVDAAMLPGLARALPGVTHLRYHGATSDGILRLAEALADWRCVEVLELQGAKYDVAAMEAFGPALRELPRLRALRIGGNDPEDSSPTTKLIDCLGGLSSLQQLNLAGRRISNRGAKTLAAALGGMEQLRSLVLSGCAIAKRGIQDIAVALRGRRITTLVLSGNSITDGAAAEVIATVRGLPYLATLRLSGAGLCQESALGLMEAVGECGMLEELELNDNADLFAAPAAPGRGAAAAAAAGAAVFRRARHCSTPRAALWRGARASAWFA</sequence>
<feature type="region of interest" description="Disordered" evidence="1">
    <location>
        <begin position="1435"/>
        <end position="1518"/>
    </location>
</feature>